<evidence type="ECO:0000259" key="10">
    <source>
        <dbReference type="Pfam" id="PF26138"/>
    </source>
</evidence>
<feature type="domain" description="DUF8040" evidence="10">
    <location>
        <begin position="112"/>
        <end position="207"/>
    </location>
</feature>
<comment type="similarity">
    <text evidence="3">Belongs to the HARBI1 family.</text>
</comment>
<dbReference type="GO" id="GO:0016787">
    <property type="term" value="F:hydrolase activity"/>
    <property type="evidence" value="ECO:0007669"/>
    <property type="project" value="UniProtKB-KW"/>
</dbReference>
<proteinExistence type="inferred from homology"/>
<dbReference type="Pfam" id="PF26138">
    <property type="entry name" value="DUF8040"/>
    <property type="match status" value="1"/>
</dbReference>
<feature type="domain" description="DDE Tnp4" evidence="9">
    <location>
        <begin position="243"/>
        <end position="399"/>
    </location>
</feature>
<keyword evidence="12" id="KW-1185">Reference proteome</keyword>
<gene>
    <name evidence="11" type="ORF">GSCOC_T00024301001</name>
</gene>
<evidence type="ECO:0000256" key="8">
    <source>
        <dbReference type="SAM" id="Phobius"/>
    </source>
</evidence>
<dbReference type="InterPro" id="IPR045249">
    <property type="entry name" value="HARBI1-like"/>
</dbReference>
<dbReference type="AlphaFoldDB" id="A0A068UF20"/>
<evidence type="ECO:0000256" key="4">
    <source>
        <dbReference type="ARBA" id="ARBA00022722"/>
    </source>
</evidence>
<evidence type="ECO:0000259" key="9">
    <source>
        <dbReference type="Pfam" id="PF13359"/>
    </source>
</evidence>
<dbReference type="STRING" id="49390.A0A068UF20"/>
<evidence type="ECO:0000256" key="1">
    <source>
        <dbReference type="ARBA" id="ARBA00001968"/>
    </source>
</evidence>
<protein>
    <submittedName>
        <fullName evidence="11">Uncharacterized protein</fullName>
    </submittedName>
</protein>
<evidence type="ECO:0000313" key="11">
    <source>
        <dbReference type="EMBL" id="CDP07160.1"/>
    </source>
</evidence>
<keyword evidence="8" id="KW-0812">Transmembrane</keyword>
<evidence type="ECO:0000256" key="7">
    <source>
        <dbReference type="ARBA" id="ARBA00023242"/>
    </source>
</evidence>
<dbReference type="GO" id="GO:0005634">
    <property type="term" value="C:nucleus"/>
    <property type="evidence" value="ECO:0007669"/>
    <property type="project" value="UniProtKB-SubCell"/>
</dbReference>
<feature type="transmembrane region" description="Helical" evidence="8">
    <location>
        <begin position="82"/>
        <end position="100"/>
    </location>
</feature>
<keyword evidence="8" id="KW-1133">Transmembrane helix</keyword>
<reference evidence="12" key="1">
    <citation type="journal article" date="2014" name="Science">
        <title>The coffee genome provides insight into the convergent evolution of caffeine biosynthesis.</title>
        <authorList>
            <person name="Denoeud F."/>
            <person name="Carretero-Paulet L."/>
            <person name="Dereeper A."/>
            <person name="Droc G."/>
            <person name="Guyot R."/>
            <person name="Pietrella M."/>
            <person name="Zheng C."/>
            <person name="Alberti A."/>
            <person name="Anthony F."/>
            <person name="Aprea G."/>
            <person name="Aury J.M."/>
            <person name="Bento P."/>
            <person name="Bernard M."/>
            <person name="Bocs S."/>
            <person name="Campa C."/>
            <person name="Cenci A."/>
            <person name="Combes M.C."/>
            <person name="Crouzillat D."/>
            <person name="Da Silva C."/>
            <person name="Daddiego L."/>
            <person name="De Bellis F."/>
            <person name="Dussert S."/>
            <person name="Garsmeur O."/>
            <person name="Gayraud T."/>
            <person name="Guignon V."/>
            <person name="Jahn K."/>
            <person name="Jamilloux V."/>
            <person name="Joet T."/>
            <person name="Labadie K."/>
            <person name="Lan T."/>
            <person name="Leclercq J."/>
            <person name="Lepelley M."/>
            <person name="Leroy T."/>
            <person name="Li L.T."/>
            <person name="Librado P."/>
            <person name="Lopez L."/>
            <person name="Munoz A."/>
            <person name="Noel B."/>
            <person name="Pallavicini A."/>
            <person name="Perrotta G."/>
            <person name="Poncet V."/>
            <person name="Pot D."/>
            <person name="Priyono X."/>
            <person name="Rigoreau M."/>
            <person name="Rouard M."/>
            <person name="Rozas J."/>
            <person name="Tranchant-Dubreuil C."/>
            <person name="VanBuren R."/>
            <person name="Zhang Q."/>
            <person name="Andrade A.C."/>
            <person name="Argout X."/>
            <person name="Bertrand B."/>
            <person name="de Kochko A."/>
            <person name="Graziosi G."/>
            <person name="Henry R.J."/>
            <person name="Jayarama X."/>
            <person name="Ming R."/>
            <person name="Nagai C."/>
            <person name="Rounsley S."/>
            <person name="Sankoff D."/>
            <person name="Giuliano G."/>
            <person name="Albert V.A."/>
            <person name="Wincker P."/>
            <person name="Lashermes P."/>
        </authorList>
    </citation>
    <scope>NUCLEOTIDE SEQUENCE [LARGE SCALE GENOMIC DNA]</scope>
    <source>
        <strain evidence="12">cv. DH200-94</strain>
    </source>
</reference>
<accession>A0A068UF20</accession>
<dbReference type="OMA" id="MENDHDA"/>
<evidence type="ECO:0000256" key="2">
    <source>
        <dbReference type="ARBA" id="ARBA00004123"/>
    </source>
</evidence>
<evidence type="ECO:0000256" key="6">
    <source>
        <dbReference type="ARBA" id="ARBA00022801"/>
    </source>
</evidence>
<sequence>MPPITRRAAKAMKLNSIQTTHSSISSWGENDLTQCISNYYKMRKQKRNTSERVHFSEDHLMENDHDAHGGEISDESDEEELLLIYAMVVLLGFALFNPYLNPLQQRRIRDGAQSGAQRVVELINGYRDRIFDNLRMEAPLFLQLCDLLLERGYWEPHPTQRVGIHESVAICLLCLSHNERHRVLAERFQQFSETVDLHLRRCLRSLVRLGRDFVRPIDYHIIHPRIQNSALFWPWFKDCVGAIDGTHVSAWCRAEDRDHYRNRLGGLSHKILAACDHNMRFTYVRVGWEGSARDSRILQDVLLDPNCAFPMPPAGKYYAVGATYTNMSGFMAPFRGARGTPQERATKALFNRRHASLRNITERTFGVLKKRFPILQGPMQNYLMATQNNIVLACCALHNFMRDHVPNDAYFVEEEADAALADNLDQGNQMFGPQPIDMSAQGIAGWNEDRRAIADHMCYHQYA</sequence>
<dbReference type="EMBL" id="HG739109">
    <property type="protein sequence ID" value="CDP07160.1"/>
    <property type="molecule type" value="Genomic_DNA"/>
</dbReference>
<keyword evidence="8" id="KW-0472">Membrane</keyword>
<dbReference type="PANTHER" id="PTHR22930">
    <property type="match status" value="1"/>
</dbReference>
<name>A0A068UF20_COFCA</name>
<dbReference type="OrthoDB" id="1681765at2759"/>
<organism evidence="11 12">
    <name type="scientific">Coffea canephora</name>
    <name type="common">Robusta coffee</name>
    <dbReference type="NCBI Taxonomy" id="49390"/>
    <lineage>
        <taxon>Eukaryota</taxon>
        <taxon>Viridiplantae</taxon>
        <taxon>Streptophyta</taxon>
        <taxon>Embryophyta</taxon>
        <taxon>Tracheophyta</taxon>
        <taxon>Spermatophyta</taxon>
        <taxon>Magnoliopsida</taxon>
        <taxon>eudicotyledons</taxon>
        <taxon>Gunneridae</taxon>
        <taxon>Pentapetalae</taxon>
        <taxon>asterids</taxon>
        <taxon>lamiids</taxon>
        <taxon>Gentianales</taxon>
        <taxon>Rubiaceae</taxon>
        <taxon>Ixoroideae</taxon>
        <taxon>Gardenieae complex</taxon>
        <taxon>Bertiereae - Coffeeae clade</taxon>
        <taxon>Coffeeae</taxon>
        <taxon>Coffea</taxon>
    </lineage>
</organism>
<comment type="subcellular location">
    <subcellularLocation>
        <location evidence="2">Nucleus</location>
    </subcellularLocation>
</comment>
<evidence type="ECO:0000313" key="12">
    <source>
        <dbReference type="Proteomes" id="UP000295252"/>
    </source>
</evidence>
<keyword evidence="5" id="KW-0479">Metal-binding</keyword>
<keyword evidence="6" id="KW-0378">Hydrolase</keyword>
<keyword evidence="7" id="KW-0539">Nucleus</keyword>
<evidence type="ECO:0000256" key="3">
    <source>
        <dbReference type="ARBA" id="ARBA00006958"/>
    </source>
</evidence>
<dbReference type="PhylomeDB" id="A0A068UF20"/>
<dbReference type="Proteomes" id="UP000295252">
    <property type="component" value="Chromosome X"/>
</dbReference>
<dbReference type="InParanoid" id="A0A068UF20"/>
<dbReference type="GO" id="GO:0046872">
    <property type="term" value="F:metal ion binding"/>
    <property type="evidence" value="ECO:0007669"/>
    <property type="project" value="UniProtKB-KW"/>
</dbReference>
<dbReference type="PANTHER" id="PTHR22930:SF221">
    <property type="entry name" value="NUCLEASE HARBI1"/>
    <property type="match status" value="1"/>
</dbReference>
<dbReference type="GO" id="GO:0004518">
    <property type="term" value="F:nuclease activity"/>
    <property type="evidence" value="ECO:0007669"/>
    <property type="project" value="UniProtKB-KW"/>
</dbReference>
<evidence type="ECO:0000256" key="5">
    <source>
        <dbReference type="ARBA" id="ARBA00022723"/>
    </source>
</evidence>
<dbReference type="Pfam" id="PF13359">
    <property type="entry name" value="DDE_Tnp_4"/>
    <property type="match status" value="1"/>
</dbReference>
<keyword evidence="4" id="KW-0540">Nuclease</keyword>
<dbReference type="Gramene" id="CDP07160">
    <property type="protein sequence ID" value="CDP07160"/>
    <property type="gene ID" value="GSCOC_T00024301001"/>
</dbReference>
<comment type="cofactor">
    <cofactor evidence="1">
        <name>a divalent metal cation</name>
        <dbReference type="ChEBI" id="CHEBI:60240"/>
    </cofactor>
</comment>
<dbReference type="InterPro" id="IPR058353">
    <property type="entry name" value="DUF8040"/>
</dbReference>
<dbReference type="InterPro" id="IPR027806">
    <property type="entry name" value="HARBI1_dom"/>
</dbReference>